<dbReference type="InterPro" id="IPR000160">
    <property type="entry name" value="GGDEF_dom"/>
</dbReference>
<dbReference type="EC" id="2.7.7.65" evidence="1"/>
<dbReference type="PANTHER" id="PTHR45138">
    <property type="entry name" value="REGULATORY COMPONENTS OF SENSORY TRANSDUCTION SYSTEM"/>
    <property type="match status" value="1"/>
</dbReference>
<dbReference type="Proteomes" id="UP000316429">
    <property type="component" value="Unassembled WGS sequence"/>
</dbReference>
<dbReference type="InterPro" id="IPR050469">
    <property type="entry name" value="Diguanylate_Cyclase"/>
</dbReference>
<feature type="transmembrane region" description="Helical" evidence="3">
    <location>
        <begin position="286"/>
        <end position="308"/>
    </location>
</feature>
<proteinExistence type="predicted"/>
<organism evidence="5 6">
    <name type="scientific">Rhizobium glycinendophyticum</name>
    <dbReference type="NCBI Taxonomy" id="2589807"/>
    <lineage>
        <taxon>Bacteria</taxon>
        <taxon>Pseudomonadati</taxon>
        <taxon>Pseudomonadota</taxon>
        <taxon>Alphaproteobacteria</taxon>
        <taxon>Hyphomicrobiales</taxon>
        <taxon>Rhizobiaceae</taxon>
        <taxon>Rhizobium/Agrobacterium group</taxon>
        <taxon>Rhizobium</taxon>
    </lineage>
</organism>
<sequence length="511" mass="55646">MLYFRNSSMPHLHKYVEPSAPTTARQRFGLTALVAIFSAMLITLSALSLFFVGGVASKTADKIAIEKQYVLFENALRDRQNLMARDQLGLARWDRSVKYVTLRFRETYVEEELVSSLWHDFGHERSFLVGPGGRLLMSAWQDQVDFTQRTLADGDSLLALVDLAIARHNTNRTTIEGGYGQRPVQASQVEEIAAFGFIEIDSEVMIASAMAIVPDDGEVALPDGPPIILVSARPVNTSFIDDINSQLKLTNVTFDRHGNGLIPVIDVEARTLGSFSWDLYLPGRDIWPVVVPLTFGLCGVMLIATLVLGRYIHLLSVRLEASERRNRDLAMRDALSGLANRLCFDQALNSASERLAHAPFAVIACDLDRFKAVNDVHGHAAGDEVIRVVAERLKEAVGDQGLVGRTGGDEFVILMSAFRDRARLALLAQHIITSISRPIVLPDGAVVDVGISLGIAAAPDQGISGREIMASADQALYASKEGGRGRAFFAEDLDEAARNLAGHAAEAVNAA</sequence>
<evidence type="ECO:0000256" key="2">
    <source>
        <dbReference type="ARBA" id="ARBA00034247"/>
    </source>
</evidence>
<keyword evidence="3" id="KW-0472">Membrane</keyword>
<evidence type="ECO:0000313" key="6">
    <source>
        <dbReference type="Proteomes" id="UP000316429"/>
    </source>
</evidence>
<feature type="domain" description="GGDEF" evidence="4">
    <location>
        <begin position="358"/>
        <end position="492"/>
    </location>
</feature>
<evidence type="ECO:0000259" key="4">
    <source>
        <dbReference type="PROSITE" id="PS50887"/>
    </source>
</evidence>
<name>A0A504UJC2_9HYPH</name>
<dbReference type="GO" id="GO:0005886">
    <property type="term" value="C:plasma membrane"/>
    <property type="evidence" value="ECO:0007669"/>
    <property type="project" value="TreeGrafter"/>
</dbReference>
<dbReference type="InterPro" id="IPR007892">
    <property type="entry name" value="CHASE4"/>
</dbReference>
<comment type="catalytic activity">
    <reaction evidence="2">
        <text>2 GTP = 3',3'-c-di-GMP + 2 diphosphate</text>
        <dbReference type="Rhea" id="RHEA:24898"/>
        <dbReference type="ChEBI" id="CHEBI:33019"/>
        <dbReference type="ChEBI" id="CHEBI:37565"/>
        <dbReference type="ChEBI" id="CHEBI:58805"/>
        <dbReference type="EC" id="2.7.7.65"/>
    </reaction>
</comment>
<dbReference type="GO" id="GO:0052621">
    <property type="term" value="F:diguanylate cyclase activity"/>
    <property type="evidence" value="ECO:0007669"/>
    <property type="project" value="UniProtKB-EC"/>
</dbReference>
<dbReference type="GO" id="GO:1902201">
    <property type="term" value="P:negative regulation of bacterial-type flagellum-dependent cell motility"/>
    <property type="evidence" value="ECO:0007669"/>
    <property type="project" value="TreeGrafter"/>
</dbReference>
<dbReference type="InterPro" id="IPR029787">
    <property type="entry name" value="Nucleotide_cyclase"/>
</dbReference>
<evidence type="ECO:0000313" key="5">
    <source>
        <dbReference type="EMBL" id="TPP10855.1"/>
    </source>
</evidence>
<comment type="caution">
    <text evidence="5">The sequence shown here is derived from an EMBL/GenBank/DDBJ whole genome shotgun (WGS) entry which is preliminary data.</text>
</comment>
<dbReference type="InterPro" id="IPR043128">
    <property type="entry name" value="Rev_trsase/Diguanyl_cyclase"/>
</dbReference>
<dbReference type="Pfam" id="PF05228">
    <property type="entry name" value="CHASE4"/>
    <property type="match status" value="1"/>
</dbReference>
<dbReference type="AlphaFoldDB" id="A0A504UJC2"/>
<dbReference type="SUPFAM" id="SSF55073">
    <property type="entry name" value="Nucleotide cyclase"/>
    <property type="match status" value="1"/>
</dbReference>
<protein>
    <recommendedName>
        <fullName evidence="1">diguanylate cyclase</fullName>
        <ecNumber evidence="1">2.7.7.65</ecNumber>
    </recommendedName>
</protein>
<evidence type="ECO:0000256" key="1">
    <source>
        <dbReference type="ARBA" id="ARBA00012528"/>
    </source>
</evidence>
<accession>A0A504UJC2</accession>
<gene>
    <name evidence="5" type="ORF">FJQ55_08440</name>
</gene>
<feature type="transmembrane region" description="Helical" evidence="3">
    <location>
        <begin position="28"/>
        <end position="52"/>
    </location>
</feature>
<dbReference type="NCBIfam" id="TIGR00254">
    <property type="entry name" value="GGDEF"/>
    <property type="match status" value="1"/>
</dbReference>
<dbReference type="SMART" id="SM00267">
    <property type="entry name" value="GGDEF"/>
    <property type="match status" value="1"/>
</dbReference>
<dbReference type="GO" id="GO:0043709">
    <property type="term" value="P:cell adhesion involved in single-species biofilm formation"/>
    <property type="evidence" value="ECO:0007669"/>
    <property type="project" value="TreeGrafter"/>
</dbReference>
<reference evidence="5 6" key="1">
    <citation type="submission" date="2019-06" db="EMBL/GenBank/DDBJ databases">
        <title>Rhizobium sp. CL12 isolated from roots of soybean.</title>
        <authorList>
            <person name="Wang C."/>
        </authorList>
    </citation>
    <scope>NUCLEOTIDE SEQUENCE [LARGE SCALE GENOMIC DNA]</scope>
    <source>
        <strain evidence="5 6">CL12</strain>
    </source>
</reference>
<dbReference type="CDD" id="cd01949">
    <property type="entry name" value="GGDEF"/>
    <property type="match status" value="1"/>
</dbReference>
<dbReference type="PANTHER" id="PTHR45138:SF9">
    <property type="entry name" value="DIGUANYLATE CYCLASE DGCM-RELATED"/>
    <property type="match status" value="1"/>
</dbReference>
<keyword evidence="3" id="KW-1133">Transmembrane helix</keyword>
<keyword evidence="6" id="KW-1185">Reference proteome</keyword>
<evidence type="ECO:0000256" key="3">
    <source>
        <dbReference type="SAM" id="Phobius"/>
    </source>
</evidence>
<dbReference type="EMBL" id="VFYP01000001">
    <property type="protein sequence ID" value="TPP10855.1"/>
    <property type="molecule type" value="Genomic_DNA"/>
</dbReference>
<keyword evidence="3" id="KW-0812">Transmembrane</keyword>
<dbReference type="Pfam" id="PF00990">
    <property type="entry name" value="GGDEF"/>
    <property type="match status" value="1"/>
</dbReference>
<dbReference type="Gene3D" id="3.30.70.270">
    <property type="match status" value="1"/>
</dbReference>
<dbReference type="PROSITE" id="PS50887">
    <property type="entry name" value="GGDEF"/>
    <property type="match status" value="1"/>
</dbReference>